<dbReference type="Proteomes" id="UP000306319">
    <property type="component" value="Unassembled WGS sequence"/>
</dbReference>
<evidence type="ECO:0000313" key="1">
    <source>
        <dbReference type="EMBL" id="TGY77540.1"/>
    </source>
</evidence>
<organism evidence="1 2">
    <name type="scientific">Lepagella muris</name>
    <dbReference type="NCBI Taxonomy" id="3032870"/>
    <lineage>
        <taxon>Bacteria</taxon>
        <taxon>Pseudomonadati</taxon>
        <taxon>Bacteroidota</taxon>
        <taxon>Bacteroidia</taxon>
        <taxon>Bacteroidales</taxon>
        <taxon>Muribaculaceae</taxon>
        <taxon>Lepagella</taxon>
    </lineage>
</organism>
<accession>A0AC61RD19</accession>
<dbReference type="EMBL" id="SRYB01000023">
    <property type="protein sequence ID" value="TGY77540.1"/>
    <property type="molecule type" value="Genomic_DNA"/>
</dbReference>
<evidence type="ECO:0000313" key="2">
    <source>
        <dbReference type="Proteomes" id="UP000306319"/>
    </source>
</evidence>
<comment type="caution">
    <text evidence="1">The sequence shown here is derived from an EMBL/GenBank/DDBJ whole genome shotgun (WGS) entry which is preliminary data.</text>
</comment>
<keyword evidence="2" id="KW-1185">Reference proteome</keyword>
<name>A0AC61RD19_9BACT</name>
<reference evidence="1" key="1">
    <citation type="submission" date="2019-04" db="EMBL/GenBank/DDBJ databases">
        <title>Microbes associate with the intestines of laboratory mice.</title>
        <authorList>
            <person name="Navarre W."/>
            <person name="Wong E."/>
            <person name="Huang K."/>
            <person name="Tropini C."/>
            <person name="Ng K."/>
            <person name="Yu B."/>
        </authorList>
    </citation>
    <scope>NUCLEOTIDE SEQUENCE</scope>
    <source>
        <strain evidence="1">NM04_E33</strain>
    </source>
</reference>
<proteinExistence type="predicted"/>
<sequence>MNRIIMLMALLLVKATLLMAVTSEEAVRKFVNTCGIRPESVAVMIVNLADGDTLGQHNTSMPLLPASIMKAVTTATLLEKASADYRYHTPIYIDGPLDMGILRGNLIVEGACDPSVNSAVEPFGQDIIEEITDALRLAGITKIEGNVLIDETAYGGTPRPASWHPSDFKEAYGTGIHTFNFENNANGRKSVENPSRVFMSRLKRALSAEMITIDGKDLGEGKRTLLFDHVSPPVDEIMRSCMMRSDNMFAEAMLRTYGKLEGKDGSTETAATRELAYWTDRDMPMEGVEIIDGSGLSRSNRVTADFMTGMLGVMGDNATYASFFPLAGQEGTLKSFLAETPLDSYIAMKTGSMKGVQCYAGYKVDENYMPTHSVVIIMNDITGSRSKAKKAAETMLLEIFCNESNIKENE</sequence>
<gene>
    <name evidence="1" type="ORF">E5331_13930</name>
</gene>
<protein>
    <submittedName>
        <fullName evidence="1">Uncharacterized protein</fullName>
    </submittedName>
</protein>